<keyword evidence="4" id="KW-1185">Reference proteome</keyword>
<evidence type="ECO:0000313" key="4">
    <source>
        <dbReference type="Proteomes" id="UP001152797"/>
    </source>
</evidence>
<accession>A0A9P1CW61</accession>
<name>A0A9P1CW61_9DINO</name>
<dbReference type="AlphaFoldDB" id="A0A9P1CW61"/>
<protein>
    <submittedName>
        <fullName evidence="2">Uncharacterized protein</fullName>
    </submittedName>
</protein>
<evidence type="ECO:0000313" key="2">
    <source>
        <dbReference type="EMBL" id="CAI3998790.1"/>
    </source>
</evidence>
<dbReference type="EMBL" id="CAMXCT020002544">
    <property type="protein sequence ID" value="CAL1152165.1"/>
    <property type="molecule type" value="Genomic_DNA"/>
</dbReference>
<organism evidence="2">
    <name type="scientific">Cladocopium goreaui</name>
    <dbReference type="NCBI Taxonomy" id="2562237"/>
    <lineage>
        <taxon>Eukaryota</taxon>
        <taxon>Sar</taxon>
        <taxon>Alveolata</taxon>
        <taxon>Dinophyceae</taxon>
        <taxon>Suessiales</taxon>
        <taxon>Symbiodiniaceae</taxon>
        <taxon>Cladocopium</taxon>
    </lineage>
</organism>
<dbReference type="OrthoDB" id="408095at2759"/>
<evidence type="ECO:0000313" key="3">
    <source>
        <dbReference type="EMBL" id="CAL4786102.1"/>
    </source>
</evidence>
<gene>
    <name evidence="2" type="ORF">C1SCF055_LOCUS25062</name>
</gene>
<comment type="caution">
    <text evidence="2">The sequence shown here is derived from an EMBL/GenBank/DDBJ whole genome shotgun (WGS) entry which is preliminary data.</text>
</comment>
<dbReference type="Proteomes" id="UP001152797">
    <property type="component" value="Unassembled WGS sequence"/>
</dbReference>
<feature type="region of interest" description="Disordered" evidence="1">
    <location>
        <begin position="157"/>
        <end position="188"/>
    </location>
</feature>
<dbReference type="EMBL" id="CAMXCT010002544">
    <property type="protein sequence ID" value="CAI3998790.1"/>
    <property type="molecule type" value="Genomic_DNA"/>
</dbReference>
<proteinExistence type="predicted"/>
<reference evidence="2" key="1">
    <citation type="submission" date="2022-10" db="EMBL/GenBank/DDBJ databases">
        <authorList>
            <person name="Chen Y."/>
            <person name="Dougan E. K."/>
            <person name="Chan C."/>
            <person name="Rhodes N."/>
            <person name="Thang M."/>
        </authorList>
    </citation>
    <scope>NUCLEOTIDE SEQUENCE</scope>
</reference>
<reference evidence="3 4" key="2">
    <citation type="submission" date="2024-05" db="EMBL/GenBank/DDBJ databases">
        <authorList>
            <person name="Chen Y."/>
            <person name="Shah S."/>
            <person name="Dougan E. K."/>
            <person name="Thang M."/>
            <person name="Chan C."/>
        </authorList>
    </citation>
    <scope>NUCLEOTIDE SEQUENCE [LARGE SCALE GENOMIC DNA]</scope>
</reference>
<dbReference type="EMBL" id="CAMXCT030002544">
    <property type="protein sequence ID" value="CAL4786102.1"/>
    <property type="molecule type" value="Genomic_DNA"/>
</dbReference>
<sequence length="256" mass="28326">MGQLYEDYLSSGENWMESSLMVNASRTLTSRRRGKYKLTTYRDLKTQFGAGVAKQLRDNKKEQEQAKAATDSIIYWCEHPDFKGMPGKEDRVDFELVRVWDSMVYEDECEDGLSLTLSATGNLDASQTRQALHLGWKWQLATGSEIGRLHSGALGLHADAAGNPQTGAGGPDNADRREKKAKSATLKNGFTQELNARNSSLASAKLELENLYGENLEDLKDRPEIIARVDAALRACEAAVTSYTGTLRSIKLSIET</sequence>
<evidence type="ECO:0000256" key="1">
    <source>
        <dbReference type="SAM" id="MobiDB-lite"/>
    </source>
</evidence>